<dbReference type="InterPro" id="IPR006311">
    <property type="entry name" value="TAT_signal"/>
</dbReference>
<proteinExistence type="predicted"/>
<feature type="compositionally biased region" description="Polar residues" evidence="10">
    <location>
        <begin position="1"/>
        <end position="14"/>
    </location>
</feature>
<dbReference type="InterPro" id="IPR036922">
    <property type="entry name" value="Rieske_2Fe-2S_sf"/>
</dbReference>
<evidence type="ECO:0000256" key="6">
    <source>
        <dbReference type="ARBA" id="ARBA00023014"/>
    </source>
</evidence>
<dbReference type="Pfam" id="PF00355">
    <property type="entry name" value="Rieske"/>
    <property type="match status" value="1"/>
</dbReference>
<accession>A0AAP3AIL3</accession>
<dbReference type="PROSITE" id="PS51296">
    <property type="entry name" value="RIESKE"/>
    <property type="match status" value="1"/>
</dbReference>
<evidence type="ECO:0000256" key="1">
    <source>
        <dbReference type="ARBA" id="ARBA00002494"/>
    </source>
</evidence>
<organism evidence="12 13">
    <name type="scientific">Micrococcus luteus</name>
    <name type="common">Micrococcus lysodeikticus</name>
    <dbReference type="NCBI Taxonomy" id="1270"/>
    <lineage>
        <taxon>Bacteria</taxon>
        <taxon>Bacillati</taxon>
        <taxon>Actinomycetota</taxon>
        <taxon>Actinomycetes</taxon>
        <taxon>Micrococcales</taxon>
        <taxon>Micrococcaceae</taxon>
        <taxon>Micrococcus</taxon>
    </lineage>
</organism>
<keyword evidence="6" id="KW-0411">Iron-sulfur</keyword>
<keyword evidence="3" id="KW-0001">2Fe-2S</keyword>
<dbReference type="GO" id="GO:0016020">
    <property type="term" value="C:membrane"/>
    <property type="evidence" value="ECO:0007669"/>
    <property type="project" value="InterPro"/>
</dbReference>
<dbReference type="GO" id="GO:0051537">
    <property type="term" value="F:2 iron, 2 sulfur cluster binding"/>
    <property type="evidence" value="ECO:0007669"/>
    <property type="project" value="UniProtKB-KW"/>
</dbReference>
<comment type="caution">
    <text evidence="12">The sequence shown here is derived from an EMBL/GenBank/DDBJ whole genome shotgun (WGS) entry which is preliminary data.</text>
</comment>
<dbReference type="Gene3D" id="2.102.10.10">
    <property type="entry name" value="Rieske [2Fe-2S] iron-sulphur domain"/>
    <property type="match status" value="1"/>
</dbReference>
<keyword evidence="5" id="KW-0408">Iron</keyword>
<comment type="cofactor">
    <cofactor evidence="9">
        <name>[2Fe-2S] cluster</name>
        <dbReference type="ChEBI" id="CHEBI:190135"/>
    </cofactor>
</comment>
<evidence type="ECO:0000256" key="9">
    <source>
        <dbReference type="ARBA" id="ARBA00034078"/>
    </source>
</evidence>
<dbReference type="GO" id="GO:0016705">
    <property type="term" value="F:oxidoreductase activity, acting on paired donors, with incorporation or reduction of molecular oxygen"/>
    <property type="evidence" value="ECO:0007669"/>
    <property type="project" value="UniProtKB-ARBA"/>
</dbReference>
<dbReference type="PROSITE" id="PS51318">
    <property type="entry name" value="TAT"/>
    <property type="match status" value="1"/>
</dbReference>
<name>A0AAP3AIL3_MICLU</name>
<dbReference type="InterPro" id="IPR014349">
    <property type="entry name" value="Rieske_Fe-S_prot"/>
</dbReference>
<dbReference type="InterPro" id="IPR017941">
    <property type="entry name" value="Rieske_2Fe-2S"/>
</dbReference>
<evidence type="ECO:0000256" key="5">
    <source>
        <dbReference type="ARBA" id="ARBA00023004"/>
    </source>
</evidence>
<evidence type="ECO:0000256" key="7">
    <source>
        <dbReference type="ARBA" id="ARBA00023157"/>
    </source>
</evidence>
<evidence type="ECO:0000313" key="12">
    <source>
        <dbReference type="EMBL" id="MCV7628022.1"/>
    </source>
</evidence>
<dbReference type="PRINTS" id="PR00162">
    <property type="entry name" value="RIESKE"/>
</dbReference>
<evidence type="ECO:0000256" key="4">
    <source>
        <dbReference type="ARBA" id="ARBA00022723"/>
    </source>
</evidence>
<evidence type="ECO:0000259" key="11">
    <source>
        <dbReference type="PROSITE" id="PS51296"/>
    </source>
</evidence>
<feature type="domain" description="Rieske" evidence="11">
    <location>
        <begin position="71"/>
        <end position="168"/>
    </location>
</feature>
<protein>
    <recommendedName>
        <fullName evidence="2">Cytochrome bc1 complex Rieske iron-sulfur subunit</fullName>
    </recommendedName>
    <alternativeName>
        <fullName evidence="8">Cytochrome bc1 reductase complex subunit QcrA</fullName>
    </alternativeName>
</protein>
<evidence type="ECO:0000256" key="10">
    <source>
        <dbReference type="SAM" id="MobiDB-lite"/>
    </source>
</evidence>
<keyword evidence="4" id="KW-0479">Metal-binding</keyword>
<dbReference type="GO" id="GO:0004497">
    <property type="term" value="F:monooxygenase activity"/>
    <property type="evidence" value="ECO:0007669"/>
    <property type="project" value="UniProtKB-ARBA"/>
</dbReference>
<gene>
    <name evidence="12" type="ORF">M3A82_001480</name>
</gene>
<evidence type="ECO:0000256" key="2">
    <source>
        <dbReference type="ARBA" id="ARBA00015816"/>
    </source>
</evidence>
<dbReference type="Proteomes" id="UP001205867">
    <property type="component" value="Unassembled WGS sequence"/>
</dbReference>
<comment type="function">
    <text evidence="1">Iron-sulfur subunit of the cytochrome bc1 complex, an essential component of the respiratory electron transport chain required for ATP synthesis. The bc1 complex catalyzes the oxidation of menaquinol and the reduction of cytochrome c in the respiratory chain. The bc1 complex operates through a Q-cycle mechanism that couples electron transfer to generation of the proton gradient that drives ATP synthesis.</text>
</comment>
<dbReference type="RefSeq" id="WP_065573136.1">
    <property type="nucleotide sequence ID" value="NZ_CBDRLD010000001.1"/>
</dbReference>
<evidence type="ECO:0000256" key="8">
    <source>
        <dbReference type="ARBA" id="ARBA00029586"/>
    </source>
</evidence>
<reference evidence="12" key="1">
    <citation type="submission" date="2023-06" db="EMBL/GenBank/DDBJ databases">
        <title>lsaBGC provides a comprehensive framework for evolutionary analysis of biosynthetic gene clusters within focal taxa.</title>
        <authorList>
            <person name="Salamzade R."/>
            <person name="Sandstrom S."/>
            <person name="Kalan L.R."/>
        </authorList>
    </citation>
    <scope>NUCLEOTIDE SEQUENCE</scope>
    <source>
        <strain evidence="12">P3-SID899</strain>
    </source>
</reference>
<dbReference type="AlphaFoldDB" id="A0AAP3AIL3"/>
<sequence length="170" mass="17849">MTTQDSPLTPNSSRPGCCGDHARPDTSRRTVLGRGAAVAAAGAGALALAGCTDRLREEDTAQDHYTGSDAVDALPAAELPVGASREVQVQGRTLMMHRVDETTVTAFTNVCTHQGCLLQVVDRQEGPAYACPCHGSHFDVTSGKPFGGPARKALMDYDAAVVDDRIVVKL</sequence>
<dbReference type="InterPro" id="IPR005805">
    <property type="entry name" value="Rieske_Fe-S_prot_C"/>
</dbReference>
<feature type="region of interest" description="Disordered" evidence="10">
    <location>
        <begin position="1"/>
        <end position="26"/>
    </location>
</feature>
<keyword evidence="7" id="KW-1015">Disulfide bond</keyword>
<dbReference type="GO" id="GO:0046872">
    <property type="term" value="F:metal ion binding"/>
    <property type="evidence" value="ECO:0007669"/>
    <property type="project" value="UniProtKB-KW"/>
</dbReference>
<dbReference type="PANTHER" id="PTHR10134">
    <property type="entry name" value="CYTOCHROME B-C1 COMPLEX SUBUNIT RIESKE, MITOCHONDRIAL"/>
    <property type="match status" value="1"/>
</dbReference>
<evidence type="ECO:0000256" key="3">
    <source>
        <dbReference type="ARBA" id="ARBA00022714"/>
    </source>
</evidence>
<dbReference type="CDD" id="cd03467">
    <property type="entry name" value="Rieske"/>
    <property type="match status" value="1"/>
</dbReference>
<dbReference type="EMBL" id="JALXKZ020000001">
    <property type="protein sequence ID" value="MCV7628022.1"/>
    <property type="molecule type" value="Genomic_DNA"/>
</dbReference>
<evidence type="ECO:0000313" key="13">
    <source>
        <dbReference type="Proteomes" id="UP001205867"/>
    </source>
</evidence>
<dbReference type="SUPFAM" id="SSF50022">
    <property type="entry name" value="ISP domain"/>
    <property type="match status" value="1"/>
</dbReference>